<dbReference type="AlphaFoldDB" id="A0A942TGG2"/>
<keyword evidence="1" id="KW-0472">Membrane</keyword>
<evidence type="ECO:0000259" key="2">
    <source>
        <dbReference type="Pfam" id="PF01973"/>
    </source>
</evidence>
<evidence type="ECO:0000313" key="4">
    <source>
        <dbReference type="Proteomes" id="UP000681414"/>
    </source>
</evidence>
<organism evidence="3 4">
    <name type="scientific">Lederbergia citri</name>
    <dbReference type="NCBI Taxonomy" id="2833580"/>
    <lineage>
        <taxon>Bacteria</taxon>
        <taxon>Bacillati</taxon>
        <taxon>Bacillota</taxon>
        <taxon>Bacilli</taxon>
        <taxon>Bacillales</taxon>
        <taxon>Bacillaceae</taxon>
        <taxon>Lederbergia</taxon>
    </lineage>
</organism>
<gene>
    <name evidence="3" type="ORF">KHA97_21325</name>
</gene>
<protein>
    <submittedName>
        <fullName evidence="3">DUF115 domain-containing protein</fullName>
    </submittedName>
</protein>
<dbReference type="Gene3D" id="3.90.1480.10">
    <property type="entry name" value="Alpha-2,3-sialyltransferase"/>
    <property type="match status" value="1"/>
</dbReference>
<keyword evidence="4" id="KW-1185">Reference proteome</keyword>
<dbReference type="InterPro" id="IPR002826">
    <property type="entry name" value="MptE-like"/>
</dbReference>
<comment type="caution">
    <text evidence="3">The sequence shown here is derived from an EMBL/GenBank/DDBJ whole genome shotgun (WGS) entry which is preliminary data.</text>
</comment>
<dbReference type="Proteomes" id="UP000681414">
    <property type="component" value="Unassembled WGS sequence"/>
</dbReference>
<keyword evidence="1" id="KW-0812">Transmembrane</keyword>
<accession>A0A942TGG2</accession>
<feature type="transmembrane region" description="Helical" evidence="1">
    <location>
        <begin position="12"/>
        <end position="32"/>
    </location>
</feature>
<dbReference type="Pfam" id="PF01973">
    <property type="entry name" value="MptE-like"/>
    <property type="match status" value="1"/>
</dbReference>
<name>A0A942TGG2_9BACI</name>
<feature type="domain" description="6-hydroxymethylpterin diphosphokinase MptE-like" evidence="2">
    <location>
        <begin position="48"/>
        <end position="211"/>
    </location>
</feature>
<dbReference type="EMBL" id="JAGYPG010000004">
    <property type="protein sequence ID" value="MBS4197591.1"/>
    <property type="molecule type" value="Genomic_DNA"/>
</dbReference>
<evidence type="ECO:0000313" key="3">
    <source>
        <dbReference type="EMBL" id="MBS4197591.1"/>
    </source>
</evidence>
<proteinExistence type="predicted"/>
<evidence type="ECO:0000256" key="1">
    <source>
        <dbReference type="SAM" id="Phobius"/>
    </source>
</evidence>
<keyword evidence="1" id="KW-1133">Transmembrane helix</keyword>
<sequence>MALKDIIKRYKFAIILIRAIRRIQFIIFPYIFSVISFNIKKILRVSRIYKNSSYEKLRSIKGKHKGERCFIVATGPSLTIQDLEKLKGEITFSMNSICLAFDETEWRPTYYGIQGIHVFNQLKDHVTKLDVQGKFIGDTISWPKINQNDYIYPLNLLNHSQTHKKYKTQFSDNAFSVVYDGYSITYSLIQIAVYMGFKEIYLLGVDCKYPKDMNHHFKEYGHVDPTFLSAVEKMINAYKVAKKFADSHNIKIYNATRGGMLEVFERVNLETVLEKNTKLLKKSV</sequence>
<reference evidence="3 4" key="1">
    <citation type="submission" date="2021-05" db="EMBL/GenBank/DDBJ databases">
        <title>Novel Bacillus species.</title>
        <authorList>
            <person name="Liu G."/>
        </authorList>
    </citation>
    <scope>NUCLEOTIDE SEQUENCE [LARGE SCALE GENOMIC DNA]</scope>
    <source>
        <strain evidence="4">FJAT-49780</strain>
    </source>
</reference>